<dbReference type="CDD" id="cd00761">
    <property type="entry name" value="Glyco_tranf_GTA_type"/>
    <property type="match status" value="1"/>
</dbReference>
<name>A0ABS2EA91_9FIRM</name>
<keyword evidence="3" id="KW-1185">Reference proteome</keyword>
<dbReference type="SUPFAM" id="SSF53448">
    <property type="entry name" value="Nucleotide-diphospho-sugar transferases"/>
    <property type="match status" value="1"/>
</dbReference>
<accession>A0ABS2EA91</accession>
<gene>
    <name evidence="2" type="ORF">H7U36_10660</name>
</gene>
<dbReference type="InterPro" id="IPR001173">
    <property type="entry name" value="Glyco_trans_2-like"/>
</dbReference>
<dbReference type="PANTHER" id="PTHR22916">
    <property type="entry name" value="GLYCOSYLTRANSFERASE"/>
    <property type="match status" value="1"/>
</dbReference>
<organism evidence="2 3">
    <name type="scientific">Faecalicatena fissicatena</name>
    <dbReference type="NCBI Taxonomy" id="290055"/>
    <lineage>
        <taxon>Bacteria</taxon>
        <taxon>Bacillati</taxon>
        <taxon>Bacillota</taxon>
        <taxon>Clostridia</taxon>
        <taxon>Lachnospirales</taxon>
        <taxon>Lachnospiraceae</taxon>
        <taxon>Faecalicatena</taxon>
    </lineage>
</organism>
<protein>
    <submittedName>
        <fullName evidence="2">Glycosyltransferase family 2 protein</fullName>
    </submittedName>
</protein>
<reference evidence="2 3" key="1">
    <citation type="journal article" date="2021" name="Sci. Rep.">
        <title>The distribution of antibiotic resistance genes in chicken gut microbiota commensals.</title>
        <authorList>
            <person name="Juricova H."/>
            <person name="Matiasovicova J."/>
            <person name="Kubasova T."/>
            <person name="Cejkova D."/>
            <person name="Rychlik I."/>
        </authorList>
    </citation>
    <scope>NUCLEOTIDE SEQUENCE [LARGE SCALE GENOMIC DNA]</scope>
    <source>
        <strain evidence="2 3">An773</strain>
    </source>
</reference>
<evidence type="ECO:0000313" key="2">
    <source>
        <dbReference type="EMBL" id="MBM6738554.1"/>
    </source>
</evidence>
<sequence length="339" mass="39041">MEYIITVVVPVYNAEKYLNECVQSVLDQNDPRWNLILVDDGSSDSSAEICDTYAKKDKRISVIHKENEGAIMARKVGFFAAKTEFCISLDADDYLANNCIQKIIAAIETYQADIVIYSFSSIKGDKILPGVPPLLAVQGIVEADYVKEKLISTNDYNSLWTKAIKTCYLINNPLYHQNEIIAIGEDKVQFLYPLTQAKHIAIVPDVLYFYRTVEGSMTHIYTAEKLIDRMGLKMIDYLYVYMQKWQKISSGDMLAMSTMFWRSIVGIYNILQSSRVKEEDYKAVCEYDFCENIPNYIISYWHCPTLTCKEKMKIWLLVSHHTRLMSWLNGTKRGAYQCN</sequence>
<dbReference type="Pfam" id="PF00535">
    <property type="entry name" value="Glycos_transf_2"/>
    <property type="match status" value="1"/>
</dbReference>
<dbReference type="Gene3D" id="3.90.550.10">
    <property type="entry name" value="Spore Coat Polysaccharide Biosynthesis Protein SpsA, Chain A"/>
    <property type="match status" value="1"/>
</dbReference>
<proteinExistence type="predicted"/>
<evidence type="ECO:0000313" key="3">
    <source>
        <dbReference type="Proteomes" id="UP000716906"/>
    </source>
</evidence>
<dbReference type="EMBL" id="JACLYY010000010">
    <property type="protein sequence ID" value="MBM6738554.1"/>
    <property type="molecule type" value="Genomic_DNA"/>
</dbReference>
<evidence type="ECO:0000259" key="1">
    <source>
        <dbReference type="Pfam" id="PF00535"/>
    </source>
</evidence>
<dbReference type="InterPro" id="IPR029044">
    <property type="entry name" value="Nucleotide-diphossugar_trans"/>
</dbReference>
<dbReference type="RefSeq" id="WP_205156122.1">
    <property type="nucleotide sequence ID" value="NZ_JACLYY010000010.1"/>
</dbReference>
<feature type="domain" description="Glycosyltransferase 2-like" evidence="1">
    <location>
        <begin position="6"/>
        <end position="125"/>
    </location>
</feature>
<comment type="caution">
    <text evidence="2">The sequence shown here is derived from an EMBL/GenBank/DDBJ whole genome shotgun (WGS) entry which is preliminary data.</text>
</comment>
<dbReference type="PANTHER" id="PTHR22916:SF3">
    <property type="entry name" value="UDP-GLCNAC:BETAGAL BETA-1,3-N-ACETYLGLUCOSAMINYLTRANSFERASE-LIKE PROTEIN 1"/>
    <property type="match status" value="1"/>
</dbReference>
<dbReference type="Proteomes" id="UP000716906">
    <property type="component" value="Unassembled WGS sequence"/>
</dbReference>